<name>A0ABQ2J1P5_9ACTN</name>
<keyword evidence="1" id="KW-0805">Transcription regulation</keyword>
<keyword evidence="3" id="KW-0804">Transcription</keyword>
<evidence type="ECO:0000313" key="7">
    <source>
        <dbReference type="Proteomes" id="UP000600080"/>
    </source>
</evidence>
<feature type="domain" description="HTH lacI-type" evidence="5">
    <location>
        <begin position="62"/>
        <end position="116"/>
    </location>
</feature>
<accession>A0ABQ2J1P5</accession>
<dbReference type="Gene3D" id="1.10.260.40">
    <property type="entry name" value="lambda repressor-like DNA-binding domains"/>
    <property type="match status" value="1"/>
</dbReference>
<dbReference type="PROSITE" id="PS50932">
    <property type="entry name" value="HTH_LACI_2"/>
    <property type="match status" value="1"/>
</dbReference>
<dbReference type="InterPro" id="IPR028082">
    <property type="entry name" value="Peripla_BP_I"/>
</dbReference>
<comment type="caution">
    <text evidence="6">The sequence shown here is derived from an EMBL/GenBank/DDBJ whole genome shotgun (WGS) entry which is preliminary data.</text>
</comment>
<dbReference type="EMBL" id="BMND01000002">
    <property type="protein sequence ID" value="GGN34239.1"/>
    <property type="molecule type" value="Genomic_DNA"/>
</dbReference>
<keyword evidence="2" id="KW-0238">DNA-binding</keyword>
<evidence type="ECO:0000259" key="5">
    <source>
        <dbReference type="PROSITE" id="PS50932"/>
    </source>
</evidence>
<keyword evidence="7" id="KW-1185">Reference proteome</keyword>
<evidence type="ECO:0000256" key="4">
    <source>
        <dbReference type="SAM" id="MobiDB-lite"/>
    </source>
</evidence>
<dbReference type="Gene3D" id="3.40.50.2300">
    <property type="match status" value="2"/>
</dbReference>
<evidence type="ECO:0000256" key="2">
    <source>
        <dbReference type="ARBA" id="ARBA00023125"/>
    </source>
</evidence>
<dbReference type="Pfam" id="PF13377">
    <property type="entry name" value="Peripla_BP_3"/>
    <property type="match status" value="1"/>
</dbReference>
<proteinExistence type="predicted"/>
<dbReference type="SMART" id="SM00354">
    <property type="entry name" value="HTH_LACI"/>
    <property type="match status" value="1"/>
</dbReference>
<gene>
    <name evidence="6" type="ORF">GCM10012285_06270</name>
</gene>
<evidence type="ECO:0000256" key="3">
    <source>
        <dbReference type="ARBA" id="ARBA00023163"/>
    </source>
</evidence>
<evidence type="ECO:0000256" key="1">
    <source>
        <dbReference type="ARBA" id="ARBA00023015"/>
    </source>
</evidence>
<dbReference type="InterPro" id="IPR046335">
    <property type="entry name" value="LacI/GalR-like_sensor"/>
</dbReference>
<dbReference type="Proteomes" id="UP000600080">
    <property type="component" value="Unassembled WGS sequence"/>
</dbReference>
<dbReference type="SUPFAM" id="SSF53822">
    <property type="entry name" value="Periplasmic binding protein-like I"/>
    <property type="match status" value="1"/>
</dbReference>
<dbReference type="Pfam" id="PF00356">
    <property type="entry name" value="LacI"/>
    <property type="match status" value="1"/>
</dbReference>
<protein>
    <submittedName>
        <fullName evidence="6">LacI family transcriptional regulator</fullName>
    </submittedName>
</protein>
<dbReference type="InterPro" id="IPR000843">
    <property type="entry name" value="HTH_LacI"/>
</dbReference>
<organism evidence="6 7">
    <name type="scientific">Streptomyces kronopolitis</name>
    <dbReference type="NCBI Taxonomy" id="1612435"/>
    <lineage>
        <taxon>Bacteria</taxon>
        <taxon>Bacillati</taxon>
        <taxon>Actinomycetota</taxon>
        <taxon>Actinomycetes</taxon>
        <taxon>Kitasatosporales</taxon>
        <taxon>Streptomycetaceae</taxon>
        <taxon>Streptomyces</taxon>
    </lineage>
</organism>
<dbReference type="CDD" id="cd01392">
    <property type="entry name" value="HTH_LacI"/>
    <property type="match status" value="1"/>
</dbReference>
<dbReference type="PANTHER" id="PTHR30146">
    <property type="entry name" value="LACI-RELATED TRANSCRIPTIONAL REPRESSOR"/>
    <property type="match status" value="1"/>
</dbReference>
<dbReference type="SUPFAM" id="SSF47413">
    <property type="entry name" value="lambda repressor-like DNA-binding domains"/>
    <property type="match status" value="1"/>
</dbReference>
<feature type="region of interest" description="Disordered" evidence="4">
    <location>
        <begin position="35"/>
        <end position="54"/>
    </location>
</feature>
<dbReference type="PANTHER" id="PTHR30146:SF109">
    <property type="entry name" value="HTH-TYPE TRANSCRIPTIONAL REGULATOR GALS"/>
    <property type="match status" value="1"/>
</dbReference>
<evidence type="ECO:0000313" key="6">
    <source>
        <dbReference type="EMBL" id="GGN34239.1"/>
    </source>
</evidence>
<dbReference type="InterPro" id="IPR010982">
    <property type="entry name" value="Lambda_DNA-bd_dom_sf"/>
</dbReference>
<sequence>MDLPVVNGSISGLPVYFGRKGWPVDQEIPLSWDNDCPRGKGAYAPTGSGGPDEGSLETVAEVTLKDVALASGCSIATVSRVLTGTRPVGAETARTVRAAAERLGYRPNEVARALRSRTTGTVGLVLPQITNPFFPSLVRELEHALHAEGRAVLLADCDDDPAIEAARIATFLGRRVDALLLIPVDERRSREAVAAAAARVPLVLLDRGCGTGVADSVAVDNAAGMALVLEHLAATGRRRPCFVGAAGTASAAVERRAAYEAGAAALDPAAPGRVALGDFSVAWGRAAADRVWPSRPDALICANDLIAAGALQRLRQLGADVPGEIAVTGFDDIPLAGLADPALTTVRQPVGELAAEAARLLSRRPSDGEPGPRHTVRLAPQLVVRGSSVPDDVVAGV</sequence>
<dbReference type="CDD" id="cd06267">
    <property type="entry name" value="PBP1_LacI_sugar_binding-like"/>
    <property type="match status" value="1"/>
</dbReference>
<reference evidence="7" key="1">
    <citation type="journal article" date="2019" name="Int. J. Syst. Evol. Microbiol.">
        <title>The Global Catalogue of Microorganisms (GCM) 10K type strain sequencing project: providing services to taxonomists for standard genome sequencing and annotation.</title>
        <authorList>
            <consortium name="The Broad Institute Genomics Platform"/>
            <consortium name="The Broad Institute Genome Sequencing Center for Infectious Disease"/>
            <person name="Wu L."/>
            <person name="Ma J."/>
        </authorList>
    </citation>
    <scope>NUCLEOTIDE SEQUENCE [LARGE SCALE GENOMIC DNA]</scope>
    <source>
        <strain evidence="7">CGMCC 4.7323</strain>
    </source>
</reference>